<feature type="domain" description="F-box" evidence="2">
    <location>
        <begin position="57"/>
        <end position="104"/>
    </location>
</feature>
<dbReference type="AlphaFoldDB" id="A0A0F9F1K0"/>
<dbReference type="InterPro" id="IPR001810">
    <property type="entry name" value="F-box_dom"/>
</dbReference>
<comment type="caution">
    <text evidence="3">The sequence shown here is derived from an EMBL/GenBank/DDBJ whole genome shotgun (WGS) entry which is preliminary data.</text>
</comment>
<name>A0A0F9F1K0_9ZZZZ</name>
<dbReference type="SUPFAM" id="SSF81383">
    <property type="entry name" value="F-box domain"/>
    <property type="match status" value="1"/>
</dbReference>
<gene>
    <name evidence="3" type="ORF">LCGC14_2006900</name>
</gene>
<organism evidence="3">
    <name type="scientific">marine sediment metagenome</name>
    <dbReference type="NCBI Taxonomy" id="412755"/>
    <lineage>
        <taxon>unclassified sequences</taxon>
        <taxon>metagenomes</taxon>
        <taxon>ecological metagenomes</taxon>
    </lineage>
</organism>
<dbReference type="InterPro" id="IPR036910">
    <property type="entry name" value="HMG_box_dom_sf"/>
</dbReference>
<sequence length="191" mass="22327">MNRFLLCKQDLEHYSDHDLKILAKHHDIMITNKCDLCWLLSLDIISSRQRAGMERSESQLLSLPNELIFDIGLHIPISDLLRICQINSKLNKLLCANNSYWRARYVQDFGESKVKVTNWKKAYCTRFVGTVKYRNKGYILFSNENRTDVSKSNPDLKFIELGKELGKMWGKLTDAKKREWNQKAAVPRVCM</sequence>
<dbReference type="EMBL" id="LAZR01022920">
    <property type="protein sequence ID" value="KKL80224.1"/>
    <property type="molecule type" value="Genomic_DNA"/>
</dbReference>
<dbReference type="Gene3D" id="1.20.1280.50">
    <property type="match status" value="1"/>
</dbReference>
<evidence type="ECO:0000259" key="1">
    <source>
        <dbReference type="PROSITE" id="PS50118"/>
    </source>
</evidence>
<evidence type="ECO:0008006" key="4">
    <source>
        <dbReference type="Google" id="ProtNLM"/>
    </source>
</evidence>
<feature type="domain" description="HMG box" evidence="1">
    <location>
        <begin position="131"/>
        <end position="191"/>
    </location>
</feature>
<dbReference type="InterPro" id="IPR009071">
    <property type="entry name" value="HMG_box_dom"/>
</dbReference>
<evidence type="ECO:0000313" key="3">
    <source>
        <dbReference type="EMBL" id="KKL80224.1"/>
    </source>
</evidence>
<dbReference type="InterPro" id="IPR036047">
    <property type="entry name" value="F-box-like_dom_sf"/>
</dbReference>
<dbReference type="SUPFAM" id="SSF47095">
    <property type="entry name" value="HMG-box"/>
    <property type="match status" value="1"/>
</dbReference>
<dbReference type="PROSITE" id="PS50118">
    <property type="entry name" value="HMG_BOX_2"/>
    <property type="match status" value="1"/>
</dbReference>
<evidence type="ECO:0000259" key="2">
    <source>
        <dbReference type="PROSITE" id="PS50181"/>
    </source>
</evidence>
<accession>A0A0F9F1K0</accession>
<dbReference type="CDD" id="cd00084">
    <property type="entry name" value="HMG-box_SF"/>
    <property type="match status" value="1"/>
</dbReference>
<dbReference type="PROSITE" id="PS50181">
    <property type="entry name" value="FBOX"/>
    <property type="match status" value="1"/>
</dbReference>
<dbReference type="SMART" id="SM00398">
    <property type="entry name" value="HMG"/>
    <property type="match status" value="1"/>
</dbReference>
<reference evidence="3" key="1">
    <citation type="journal article" date="2015" name="Nature">
        <title>Complex archaea that bridge the gap between prokaryotes and eukaryotes.</title>
        <authorList>
            <person name="Spang A."/>
            <person name="Saw J.H."/>
            <person name="Jorgensen S.L."/>
            <person name="Zaremba-Niedzwiedzka K."/>
            <person name="Martijn J."/>
            <person name="Lind A.E."/>
            <person name="van Eijk R."/>
            <person name="Schleper C."/>
            <person name="Guy L."/>
            <person name="Ettema T.J."/>
        </authorList>
    </citation>
    <scope>NUCLEOTIDE SEQUENCE</scope>
</reference>
<protein>
    <recommendedName>
        <fullName evidence="4">HMG box domain-containing protein</fullName>
    </recommendedName>
</protein>
<proteinExistence type="predicted"/>
<dbReference type="Gene3D" id="1.10.30.10">
    <property type="entry name" value="High mobility group box domain"/>
    <property type="match status" value="1"/>
</dbReference>
<dbReference type="Pfam" id="PF00505">
    <property type="entry name" value="HMG_box"/>
    <property type="match status" value="1"/>
</dbReference>